<reference evidence="1" key="1">
    <citation type="journal article" date="2020" name="Stud. Mycol.">
        <title>101 Dothideomycetes genomes: a test case for predicting lifestyles and emergence of pathogens.</title>
        <authorList>
            <person name="Haridas S."/>
            <person name="Albert R."/>
            <person name="Binder M."/>
            <person name="Bloem J."/>
            <person name="Labutti K."/>
            <person name="Salamov A."/>
            <person name="Andreopoulos B."/>
            <person name="Baker S."/>
            <person name="Barry K."/>
            <person name="Bills G."/>
            <person name="Bluhm B."/>
            <person name="Cannon C."/>
            <person name="Castanera R."/>
            <person name="Culley D."/>
            <person name="Daum C."/>
            <person name="Ezra D."/>
            <person name="Gonzalez J."/>
            <person name="Henrissat B."/>
            <person name="Kuo A."/>
            <person name="Liang C."/>
            <person name="Lipzen A."/>
            <person name="Lutzoni F."/>
            <person name="Magnuson J."/>
            <person name="Mondo S."/>
            <person name="Nolan M."/>
            <person name="Ohm R."/>
            <person name="Pangilinan J."/>
            <person name="Park H.-J."/>
            <person name="Ramirez L."/>
            <person name="Alfaro M."/>
            <person name="Sun H."/>
            <person name="Tritt A."/>
            <person name="Yoshinaga Y."/>
            <person name="Zwiers L.-H."/>
            <person name="Turgeon B."/>
            <person name="Goodwin S."/>
            <person name="Spatafora J."/>
            <person name="Crous P."/>
            <person name="Grigoriev I."/>
        </authorList>
    </citation>
    <scope>NUCLEOTIDE SEQUENCE</scope>
    <source>
        <strain evidence="1">CBS 207.26</strain>
    </source>
</reference>
<protein>
    <submittedName>
        <fullName evidence="1">Uncharacterized protein</fullName>
    </submittedName>
</protein>
<dbReference type="AlphaFoldDB" id="A0A6A6DPV3"/>
<accession>A0A6A6DPV3</accession>
<evidence type="ECO:0000313" key="1">
    <source>
        <dbReference type="EMBL" id="KAF2180412.1"/>
    </source>
</evidence>
<sequence length="133" mass="14584">MLPIFLPQVIFVSKIANSFGGWRLISAQAEKNPWQLYIDAEDGALQYAKPGQLPRDAISVNFDFTSDNPEGDVAPTPAFFTWPSTQLLAAGTGSWLLCPKGESRWFKVYTPYFTPQGVPGDGCKLEELAALNA</sequence>
<dbReference type="EMBL" id="ML994658">
    <property type="protein sequence ID" value="KAF2180412.1"/>
    <property type="molecule type" value="Genomic_DNA"/>
</dbReference>
<dbReference type="OrthoDB" id="3749155at2759"/>
<organism evidence="1 2">
    <name type="scientific">Zopfia rhizophila CBS 207.26</name>
    <dbReference type="NCBI Taxonomy" id="1314779"/>
    <lineage>
        <taxon>Eukaryota</taxon>
        <taxon>Fungi</taxon>
        <taxon>Dikarya</taxon>
        <taxon>Ascomycota</taxon>
        <taxon>Pezizomycotina</taxon>
        <taxon>Dothideomycetes</taxon>
        <taxon>Dothideomycetes incertae sedis</taxon>
        <taxon>Zopfiaceae</taxon>
        <taxon>Zopfia</taxon>
    </lineage>
</organism>
<name>A0A6A6DPV3_9PEZI</name>
<dbReference type="Proteomes" id="UP000800200">
    <property type="component" value="Unassembled WGS sequence"/>
</dbReference>
<keyword evidence="2" id="KW-1185">Reference proteome</keyword>
<gene>
    <name evidence="1" type="ORF">K469DRAFT_278639</name>
</gene>
<evidence type="ECO:0000313" key="2">
    <source>
        <dbReference type="Proteomes" id="UP000800200"/>
    </source>
</evidence>
<proteinExistence type="predicted"/>